<feature type="domain" description="PHD-type" evidence="6">
    <location>
        <begin position="356"/>
        <end position="409"/>
    </location>
</feature>
<dbReference type="OrthoDB" id="336088at2759"/>
<sequence>MTLMTSTRPKRKATINKTYNDAIDYTNQEYDSGNSSSTSVSGLNTPGGTTKKRSTKRTSTPQLEKSDSNVSNNKTPQPSSALKSTIPYNWQPPPISEDFFSFKLDLTDAYIDLGIQTLYCPKQSPTSKGNITTSSNSGTSSRKRNGNIFTLSKGQYIYMISEPPGEPYYIGRIRGFTSKKHKTSDDDIYHLQEGIVQASDYSFQIQWFYRPRDISKLTSDSRLLFASMHTDTCPLTSFRGLVTVEHKQDIEDRYLNDSKLQKQLRNNNKKSASPSTTLSSLELYTQKPNCFYFDKLFDRYMIKFYDVLSTKNLLQYADVENSKSKNFLIALNKRFEFIFVESQRTKSLVNTFSSNSCNCEICGQWCDSTQDSISCVECNHYYHMLCLDPPLLKKPSRGFSWSCASCTKKHEIEYHSKKMLMLSHDNKSSNQDQLAIELNALSSFDHDISSSMPSTIPSSQEDEQQQQQPLSESQIDDPVATLPKYETMAIDFLTKDRQNTFEKRRLKEEWCMRYLGMYARLEDGVDLDDRSPYPRASTRLGSKHQAVNIPECDGDHPLVYYDIEKPQQQSKKKSGSQNNKKAKQKETEETLKKLEVPKEYADMDPKSYPAWLQPRPKGYIERGVDDGEGETCTLLWKSSDEDINDNFSNLDSYITKCAPIAESLELSPNSPNFMDAILLYYMNHKGDSEKAYQDALQLTKISLKEPVFTKEEIKRFEAGVKLFGSELHPVFKKVKTQTSAMIVRFYYLWKKTKNGRLIWGNFEGRIQKKVQNMVKDEAAVAAEKASKIDSHPVIDELADAEDDSCYDNEKILAKRSKLVCKHCNSHRSFQWFRITGHDAKKPNEENYVVGLCFRCAKLWRRYAVIWEHPNEVMKKTGGKSGGWKKRVENELLTDAYKILEFAEQNGSVLGDEVQDDGYPAVVQANTKVSPIMQAEKKPTGTSNEQPKSESPAKKKRSASPTNSGASKNKKPKAQSKAASIEVERKEGTTTTKSASSATASTPVEQSKRRATSELSDESSKKQRKQTWNWPSPEKVDNPVLNPDYIVPSVSNYKLDKKWHLNLSRSEIDFIINSFRTKQLVEINSQLANLQIPHLSSIQLPFEPSERKCCICREHDTSKSSLLEMLICSSCGVNVHSSCAGINIPEKAPKPIKEWLCEPCINDLHPVHNTVYSCTLCLANESNYELSIMGSPIVRPDYLKPTDTGKWCHLLCAVFNHELVSFRQPPSRKTKKFSEEELKNTKNVIEAMNSLISIDNVSRVYLNNYKHHCGICDSQNGALIGCYKCENETKYHITCAQDTPNFKLGFKLVEEVGEFDKDIQLVNVDGKLGKLRPILVCPKHDQSRYTILNSRTLGKRVHSKSDDLKPLFQLFLEDLVKPNSVNNGQNIKSINYINNCQIYNKRFEIPSLLKPSEVKKRILKCRRCSTDTSPKWWDTHDDLKLALCQSCYHKKDQDGKLEDQEEKEPTLLDILTKPLNGENYGIIDQDDKLSKIYKPNLIEEEKEEKIIEVKQEVKPTVESTVRSKISLGDLLT</sequence>
<feature type="region of interest" description="Disordered" evidence="5">
    <location>
        <begin position="566"/>
        <end position="594"/>
    </location>
</feature>
<evidence type="ECO:0000256" key="3">
    <source>
        <dbReference type="ARBA" id="ARBA00022833"/>
    </source>
</evidence>
<feature type="domain" description="PHD-type" evidence="6">
    <location>
        <begin position="1105"/>
        <end position="1162"/>
    </location>
</feature>
<dbReference type="InterPro" id="IPR001005">
    <property type="entry name" value="SANT/Myb"/>
</dbReference>
<feature type="compositionally biased region" description="Basic and acidic residues" evidence="5">
    <location>
        <begin position="584"/>
        <end position="594"/>
    </location>
</feature>
<feature type="compositionally biased region" description="Polar residues" evidence="5">
    <location>
        <begin position="15"/>
        <end position="31"/>
    </location>
</feature>
<dbReference type="CDD" id="cd15497">
    <property type="entry name" value="PHD1_Snt2p_like"/>
    <property type="match status" value="1"/>
</dbReference>
<keyword evidence="9" id="KW-1185">Reference proteome</keyword>
<dbReference type="GO" id="GO:0008270">
    <property type="term" value="F:zinc ion binding"/>
    <property type="evidence" value="ECO:0007669"/>
    <property type="project" value="UniProtKB-KW"/>
</dbReference>
<evidence type="ECO:0000259" key="7">
    <source>
        <dbReference type="PROSITE" id="PS51038"/>
    </source>
</evidence>
<feature type="region of interest" description="Disordered" evidence="5">
    <location>
        <begin position="124"/>
        <end position="145"/>
    </location>
</feature>
<dbReference type="Pfam" id="PF01426">
    <property type="entry name" value="BAH"/>
    <property type="match status" value="1"/>
</dbReference>
<feature type="region of interest" description="Disordered" evidence="5">
    <location>
        <begin position="1"/>
        <end position="88"/>
    </location>
</feature>
<dbReference type="PROSITE" id="PS51038">
    <property type="entry name" value="BAH"/>
    <property type="match status" value="1"/>
</dbReference>
<dbReference type="SMART" id="SM00439">
    <property type="entry name" value="BAH"/>
    <property type="match status" value="1"/>
</dbReference>
<protein>
    <submittedName>
        <fullName evidence="8">SNT2</fullName>
    </submittedName>
</protein>
<dbReference type="GO" id="GO:0048189">
    <property type="term" value="C:Lid2 complex"/>
    <property type="evidence" value="ECO:0007669"/>
    <property type="project" value="TreeGrafter"/>
</dbReference>
<evidence type="ECO:0000313" key="8">
    <source>
        <dbReference type="EMBL" id="KAG7661694.1"/>
    </source>
</evidence>
<name>A0A8J5Q534_9ASCO</name>
<keyword evidence="2 4" id="KW-0863">Zinc-finger</keyword>
<feature type="region of interest" description="Disordered" evidence="5">
    <location>
        <begin position="449"/>
        <end position="478"/>
    </location>
</feature>
<feature type="compositionally biased region" description="Low complexity" evidence="5">
    <location>
        <begin position="32"/>
        <end position="49"/>
    </location>
</feature>
<dbReference type="GeneID" id="73471552"/>
<dbReference type="SMART" id="SM00717">
    <property type="entry name" value="SANT"/>
    <property type="match status" value="1"/>
</dbReference>
<dbReference type="InterPro" id="IPR029617">
    <property type="entry name" value="Snt2"/>
</dbReference>
<feature type="region of interest" description="Disordered" evidence="5">
    <location>
        <begin position="929"/>
        <end position="1034"/>
    </location>
</feature>
<dbReference type="InterPro" id="IPR019787">
    <property type="entry name" value="Znf_PHD-finger"/>
</dbReference>
<accession>A0A8J5Q534</accession>
<dbReference type="InterPro" id="IPR001025">
    <property type="entry name" value="BAH_dom"/>
</dbReference>
<dbReference type="Pfam" id="PF00628">
    <property type="entry name" value="PHD"/>
    <property type="match status" value="2"/>
</dbReference>
<evidence type="ECO:0000313" key="9">
    <source>
        <dbReference type="Proteomes" id="UP000694255"/>
    </source>
</evidence>
<keyword evidence="3" id="KW-0862">Zinc</keyword>
<feature type="compositionally biased region" description="Low complexity" evidence="5">
    <location>
        <begin position="449"/>
        <end position="473"/>
    </location>
</feature>
<feature type="domain" description="BAH" evidence="7">
    <location>
        <begin position="149"/>
        <end position="308"/>
    </location>
</feature>
<keyword evidence="1" id="KW-0479">Metal-binding</keyword>
<comment type="caution">
    <text evidence="8">The sequence shown here is derived from an EMBL/GenBank/DDBJ whole genome shotgun (WGS) entry which is preliminary data.</text>
</comment>
<dbReference type="EMBL" id="JAGSYN010000214">
    <property type="protein sequence ID" value="KAG7661694.1"/>
    <property type="molecule type" value="Genomic_DNA"/>
</dbReference>
<reference evidence="8 9" key="1">
    <citation type="journal article" date="2021" name="DNA Res.">
        <title>Genome analysis of Candida subhashii reveals its hybrid nature and dual mitochondrial genome conformations.</title>
        <authorList>
            <person name="Mixao V."/>
            <person name="Hegedusova E."/>
            <person name="Saus E."/>
            <person name="Pryszcz L.P."/>
            <person name="Cillingova A."/>
            <person name="Nosek J."/>
            <person name="Gabaldon T."/>
        </authorList>
    </citation>
    <scope>NUCLEOTIDE SEQUENCE [LARGE SCALE GENOMIC DNA]</scope>
    <source>
        <strain evidence="8 9">CBS 10753</strain>
    </source>
</reference>
<dbReference type="GO" id="GO:0003682">
    <property type="term" value="F:chromatin binding"/>
    <property type="evidence" value="ECO:0007669"/>
    <property type="project" value="InterPro"/>
</dbReference>
<gene>
    <name evidence="8" type="ORF">J8A68_004752</name>
</gene>
<dbReference type="PROSITE" id="PS50016">
    <property type="entry name" value="ZF_PHD_2"/>
    <property type="match status" value="2"/>
</dbReference>
<proteinExistence type="predicted"/>
<dbReference type="RefSeq" id="XP_049261927.1">
    <property type="nucleotide sequence ID" value="XM_049408745.1"/>
</dbReference>
<evidence type="ECO:0000256" key="4">
    <source>
        <dbReference type="PROSITE-ProRule" id="PRU00146"/>
    </source>
</evidence>
<dbReference type="GO" id="GO:0004842">
    <property type="term" value="F:ubiquitin-protein transferase activity"/>
    <property type="evidence" value="ECO:0007669"/>
    <property type="project" value="TreeGrafter"/>
</dbReference>
<feature type="compositionally biased region" description="Low complexity" evidence="5">
    <location>
        <begin position="988"/>
        <end position="1001"/>
    </location>
</feature>
<organism evidence="8 9">
    <name type="scientific">[Candida] subhashii</name>
    <dbReference type="NCBI Taxonomy" id="561895"/>
    <lineage>
        <taxon>Eukaryota</taxon>
        <taxon>Fungi</taxon>
        <taxon>Dikarya</taxon>
        <taxon>Ascomycota</taxon>
        <taxon>Saccharomycotina</taxon>
        <taxon>Pichiomycetes</taxon>
        <taxon>Debaryomycetaceae</taxon>
        <taxon>Spathaspora</taxon>
    </lineage>
</organism>
<dbReference type="GO" id="GO:0036205">
    <property type="term" value="P:histone catabolic process"/>
    <property type="evidence" value="ECO:0007669"/>
    <property type="project" value="TreeGrafter"/>
</dbReference>
<dbReference type="PANTHER" id="PTHR47672:SF1">
    <property type="entry name" value="E3 UBIQUITIN-PROTEIN LIGASE SNT2"/>
    <property type="match status" value="1"/>
</dbReference>
<dbReference type="Proteomes" id="UP000694255">
    <property type="component" value="Unassembled WGS sequence"/>
</dbReference>
<evidence type="ECO:0000256" key="5">
    <source>
        <dbReference type="SAM" id="MobiDB-lite"/>
    </source>
</evidence>
<dbReference type="PANTHER" id="PTHR47672">
    <property type="entry name" value="E3 UBIQUITIN-PROTEIN LIGASE SNT2"/>
    <property type="match status" value="1"/>
</dbReference>
<evidence type="ECO:0000256" key="2">
    <source>
        <dbReference type="ARBA" id="ARBA00022771"/>
    </source>
</evidence>
<dbReference type="InterPro" id="IPR001965">
    <property type="entry name" value="Znf_PHD"/>
</dbReference>
<feature type="compositionally biased region" description="Polar residues" evidence="5">
    <location>
        <begin position="68"/>
        <end position="88"/>
    </location>
</feature>
<evidence type="ECO:0000256" key="1">
    <source>
        <dbReference type="ARBA" id="ARBA00022723"/>
    </source>
</evidence>
<evidence type="ECO:0000259" key="6">
    <source>
        <dbReference type="PROSITE" id="PS50016"/>
    </source>
</evidence>
<dbReference type="SMART" id="SM00249">
    <property type="entry name" value="PHD"/>
    <property type="match status" value="3"/>
</dbReference>
<feature type="compositionally biased region" description="Low complexity" evidence="5">
    <location>
        <begin position="126"/>
        <end position="140"/>
    </location>
</feature>